<feature type="domain" description="LysM" evidence="1">
    <location>
        <begin position="162"/>
        <end position="212"/>
    </location>
</feature>
<evidence type="ECO:0000313" key="3">
    <source>
        <dbReference type="Proteomes" id="UP000078532"/>
    </source>
</evidence>
<sequence>MDFYLLSPDGQDLHFPVNPPEVTVEGAKKIETVSIINIGDVDFPVGDELTGISFSSFFPRDYDPSYCQYASIPTPETALGRLNAWRTAGKPVRLLITETSVNVLVLITRVAHRYVGGEPGDIYFELAMRQWRDVKVRSVTNVQVATQSAQTRPRPDTKPIPKVYVVKPGDSLWKIAKLQLGNGSRWQDIYANNKRVIGPNPNLIYPGQRLVMPA</sequence>
<dbReference type="EMBL" id="LYVF01000168">
    <property type="protein sequence ID" value="OAT81140.1"/>
    <property type="molecule type" value="Genomic_DNA"/>
</dbReference>
<dbReference type="CDD" id="cd00118">
    <property type="entry name" value="LysM"/>
    <property type="match status" value="1"/>
</dbReference>
<dbReference type="PROSITE" id="PS51782">
    <property type="entry name" value="LYSM"/>
    <property type="match status" value="1"/>
</dbReference>
<dbReference type="PANTHER" id="PTHR34700">
    <property type="entry name" value="POTASSIUM BINDING PROTEIN KBP"/>
    <property type="match status" value="1"/>
</dbReference>
<keyword evidence="3" id="KW-1185">Reference proteome</keyword>
<dbReference type="AlphaFoldDB" id="A0A1B7LDH0"/>
<dbReference type="SUPFAM" id="SSF54106">
    <property type="entry name" value="LysM domain"/>
    <property type="match status" value="1"/>
</dbReference>
<dbReference type="SMART" id="SM00257">
    <property type="entry name" value="LysM"/>
    <property type="match status" value="1"/>
</dbReference>
<gene>
    <name evidence="2" type="ORF">A6M21_11910</name>
</gene>
<evidence type="ECO:0000313" key="2">
    <source>
        <dbReference type="EMBL" id="OAT81140.1"/>
    </source>
</evidence>
<proteinExistence type="predicted"/>
<accession>A0A1B7LDH0</accession>
<dbReference type="Gene3D" id="3.10.350.10">
    <property type="entry name" value="LysM domain"/>
    <property type="match status" value="1"/>
</dbReference>
<organism evidence="2 3">
    <name type="scientific">Desulfotomaculum copahuensis</name>
    <dbReference type="NCBI Taxonomy" id="1838280"/>
    <lineage>
        <taxon>Bacteria</taxon>
        <taxon>Bacillati</taxon>
        <taxon>Bacillota</taxon>
        <taxon>Clostridia</taxon>
        <taxon>Eubacteriales</taxon>
        <taxon>Desulfotomaculaceae</taxon>
        <taxon>Desulfotomaculum</taxon>
    </lineage>
</organism>
<dbReference type="InterPro" id="IPR036779">
    <property type="entry name" value="LysM_dom_sf"/>
</dbReference>
<dbReference type="OrthoDB" id="9800780at2"/>
<name>A0A1B7LDH0_9FIRM</name>
<dbReference type="InterPro" id="IPR018392">
    <property type="entry name" value="LysM"/>
</dbReference>
<dbReference type="RefSeq" id="WP_066669194.1">
    <property type="nucleotide sequence ID" value="NZ_LYVF01000168.1"/>
</dbReference>
<dbReference type="Pfam" id="PF01476">
    <property type="entry name" value="LysM"/>
    <property type="match status" value="1"/>
</dbReference>
<dbReference type="InterPro" id="IPR052196">
    <property type="entry name" value="Bact_Kbp"/>
</dbReference>
<reference evidence="2 3" key="1">
    <citation type="submission" date="2016-04" db="EMBL/GenBank/DDBJ databases">
        <authorList>
            <person name="Evans L.H."/>
            <person name="Alamgir A."/>
            <person name="Owens N."/>
            <person name="Weber N.D."/>
            <person name="Virtaneva K."/>
            <person name="Barbian K."/>
            <person name="Babar A."/>
            <person name="Rosenke K."/>
        </authorList>
    </citation>
    <scope>NUCLEOTIDE SEQUENCE [LARGE SCALE GENOMIC DNA]</scope>
    <source>
        <strain evidence="2 3">LMa1</strain>
    </source>
</reference>
<dbReference type="Proteomes" id="UP000078532">
    <property type="component" value="Unassembled WGS sequence"/>
</dbReference>
<dbReference type="PANTHER" id="PTHR34700:SF4">
    <property type="entry name" value="PHAGE-LIKE ELEMENT PBSX PROTEIN XKDP"/>
    <property type="match status" value="1"/>
</dbReference>
<protein>
    <submittedName>
        <fullName evidence="2">Terminase</fullName>
    </submittedName>
</protein>
<dbReference type="STRING" id="1838280.A6M21_11910"/>
<evidence type="ECO:0000259" key="1">
    <source>
        <dbReference type="PROSITE" id="PS51782"/>
    </source>
</evidence>
<comment type="caution">
    <text evidence="2">The sequence shown here is derived from an EMBL/GenBank/DDBJ whole genome shotgun (WGS) entry which is preliminary data.</text>
</comment>